<keyword evidence="2" id="KW-1185">Reference proteome</keyword>
<protein>
    <submittedName>
        <fullName evidence="1">Uncharacterized protein</fullName>
    </submittedName>
</protein>
<gene>
    <name evidence="1" type="ORF">FHP25_14690</name>
</gene>
<dbReference type="OrthoDB" id="8481785at2"/>
<comment type="caution">
    <text evidence="1">The sequence shown here is derived from an EMBL/GenBank/DDBJ whole genome shotgun (WGS) entry which is preliminary data.</text>
</comment>
<dbReference type="Proteomes" id="UP000321638">
    <property type="component" value="Unassembled WGS sequence"/>
</dbReference>
<reference evidence="1 2" key="1">
    <citation type="submission" date="2019-06" db="EMBL/GenBank/DDBJ databases">
        <title>New taxonomy in bacterial strain CC-CFT640, isolated from vineyard.</title>
        <authorList>
            <person name="Lin S.-Y."/>
            <person name="Tsai C.-F."/>
            <person name="Young C.-C."/>
        </authorList>
    </citation>
    <scope>NUCLEOTIDE SEQUENCE [LARGE SCALE GENOMIC DNA]</scope>
    <source>
        <strain evidence="1 2">CC-CFT640</strain>
    </source>
</reference>
<evidence type="ECO:0000313" key="1">
    <source>
        <dbReference type="EMBL" id="TXL75130.1"/>
    </source>
</evidence>
<proteinExistence type="predicted"/>
<name>A0A5C8PMU7_9HYPH</name>
<dbReference type="EMBL" id="VDUZ01000015">
    <property type="protein sequence ID" value="TXL75130.1"/>
    <property type="molecule type" value="Genomic_DNA"/>
</dbReference>
<organism evidence="1 2">
    <name type="scientific">Vineibacter terrae</name>
    <dbReference type="NCBI Taxonomy" id="2586908"/>
    <lineage>
        <taxon>Bacteria</taxon>
        <taxon>Pseudomonadati</taxon>
        <taxon>Pseudomonadota</taxon>
        <taxon>Alphaproteobacteria</taxon>
        <taxon>Hyphomicrobiales</taxon>
        <taxon>Vineibacter</taxon>
    </lineage>
</organism>
<dbReference type="RefSeq" id="WP_147847701.1">
    <property type="nucleotide sequence ID" value="NZ_VDUZ01000015.1"/>
</dbReference>
<sequence>MKRPDTIIIEGRAYSWRALLEARRVQLEAWEAAQSRQPALFALKVDCRPQPERSAAGRYREPTLLALLRERGG</sequence>
<evidence type="ECO:0000313" key="2">
    <source>
        <dbReference type="Proteomes" id="UP000321638"/>
    </source>
</evidence>
<dbReference type="AlphaFoldDB" id="A0A5C8PMU7"/>
<accession>A0A5C8PMU7</accession>